<keyword evidence="1" id="KW-0812">Transmembrane</keyword>
<feature type="transmembrane region" description="Helical" evidence="1">
    <location>
        <begin position="340"/>
        <end position="359"/>
    </location>
</feature>
<feature type="transmembrane region" description="Helical" evidence="1">
    <location>
        <begin position="140"/>
        <end position="161"/>
    </location>
</feature>
<feature type="transmembrane region" description="Helical" evidence="1">
    <location>
        <begin position="168"/>
        <end position="188"/>
    </location>
</feature>
<feature type="transmembrane region" description="Helical" evidence="1">
    <location>
        <begin position="371"/>
        <end position="390"/>
    </location>
</feature>
<organism evidence="2 3">
    <name type="scientific">Kaistella jeonii</name>
    <dbReference type="NCBI Taxonomy" id="266749"/>
    <lineage>
        <taxon>Bacteria</taxon>
        <taxon>Pseudomonadati</taxon>
        <taxon>Bacteroidota</taxon>
        <taxon>Flavobacteriia</taxon>
        <taxon>Flavobacteriales</taxon>
        <taxon>Weeksellaceae</taxon>
        <taxon>Chryseobacterium group</taxon>
        <taxon>Kaistella</taxon>
    </lineage>
</organism>
<dbReference type="RefSeq" id="WP_074781398.1">
    <property type="nucleotide sequence ID" value="NZ_FOLA01000004.1"/>
</dbReference>
<comment type="caution">
    <text evidence="2">The sequence shown here is derived from an EMBL/GenBank/DDBJ whole genome shotgun (WGS) entry which is preliminary data.</text>
</comment>
<feature type="transmembrane region" description="Helical" evidence="1">
    <location>
        <begin position="396"/>
        <end position="412"/>
    </location>
</feature>
<evidence type="ECO:0000313" key="2">
    <source>
        <dbReference type="EMBL" id="KIA89116.1"/>
    </source>
</evidence>
<keyword evidence="1" id="KW-0472">Membrane</keyword>
<accession>A0A0C1CXP9</accession>
<dbReference type="STRING" id="266749.SAMN05421876_10432"/>
<dbReference type="AlphaFoldDB" id="A0A0C1CXP9"/>
<evidence type="ECO:0000256" key="1">
    <source>
        <dbReference type="SAM" id="Phobius"/>
    </source>
</evidence>
<keyword evidence="3" id="KW-1185">Reference proteome</keyword>
<dbReference type="Proteomes" id="UP000031473">
    <property type="component" value="Unassembled WGS sequence"/>
</dbReference>
<evidence type="ECO:0008006" key="4">
    <source>
        <dbReference type="Google" id="ProtNLM"/>
    </source>
</evidence>
<proteinExistence type="predicted"/>
<evidence type="ECO:0000313" key="3">
    <source>
        <dbReference type="Proteomes" id="UP000031473"/>
    </source>
</evidence>
<feature type="transmembrane region" description="Helical" evidence="1">
    <location>
        <begin position="88"/>
        <end position="110"/>
    </location>
</feature>
<feature type="transmembrane region" description="Helical" evidence="1">
    <location>
        <begin position="21"/>
        <end position="39"/>
    </location>
</feature>
<keyword evidence="1" id="KW-1133">Transmembrane helix</keyword>
<feature type="transmembrane region" description="Helical" evidence="1">
    <location>
        <begin position="51"/>
        <end position="68"/>
    </location>
</feature>
<dbReference type="OrthoDB" id="1454329at2"/>
<gene>
    <name evidence="2" type="ORF">OA86_08625</name>
</gene>
<protein>
    <recommendedName>
        <fullName evidence="4">Oligosaccharide repeat unit polymerase</fullName>
    </recommendedName>
</protein>
<dbReference type="EMBL" id="JSYL01000004">
    <property type="protein sequence ID" value="KIA89116.1"/>
    <property type="molecule type" value="Genomic_DNA"/>
</dbReference>
<name>A0A0C1CXP9_9FLAO</name>
<reference evidence="2 3" key="1">
    <citation type="submission" date="2014-10" db="EMBL/GenBank/DDBJ databases">
        <title>Kaistella jeonii genome.</title>
        <authorList>
            <person name="Clayton J.T."/>
            <person name="Newman J.D."/>
        </authorList>
    </citation>
    <scope>NUCLEOTIDE SEQUENCE [LARGE SCALE GENOMIC DNA]</scope>
    <source>
        <strain evidence="2 3">DSM 17048</strain>
    </source>
</reference>
<sequence length="416" mass="48647">MTLILIIFSVLFLLLLKNKSLAVLLIVVQLVSIIGTYFLGREMKVETGSDYGWLFLMLLLLLLIILPWKYYYKTKDIVDIDPKKLKIITYFLIGINSIVFVVFLIAAITVQTTVEDINEFKYAEGVSVDFYYNKLPFPPVFFNFAIIFYYFSYFILPLHFYYLYKKKVWLSVICFLLSFNIVLYGLTFFSRAVVVQYALLYISFLFLLYGTLAPRFKRILKFSLIFLGLIATAYFINISQQRFEQDVKSSKTYSKGIPVEAITQDPVVYGYLDYTSQGFFNGYEVLQLYEGEGFGGTLTFESILGFVSTPMQTYERNKYRAKLWPRHYSYSFNGFPAYTVYDYGIIGSIIFCLLYFVVVKRMRPKENGIKLKNLFLIVLLIQIPLMSIFYSQVGGLLISFILWIPLWIYLNLKIKR</sequence>
<feature type="transmembrane region" description="Helical" evidence="1">
    <location>
        <begin position="219"/>
        <end position="236"/>
    </location>
</feature>
<feature type="transmembrane region" description="Helical" evidence="1">
    <location>
        <begin position="194"/>
        <end position="212"/>
    </location>
</feature>